<proteinExistence type="predicted"/>
<protein>
    <recommendedName>
        <fullName evidence="1">tRNA (guanine(9)-N(1))-methyltransferase</fullName>
        <ecNumber evidence="1">2.1.1.221</ecNumber>
    </recommendedName>
</protein>
<dbReference type="FunFam" id="3.40.1280.30:FF:000001">
    <property type="entry name" value="tRNA methyltransferase 10 homolog A"/>
    <property type="match status" value="1"/>
</dbReference>
<comment type="caution">
    <text evidence="7">The sequence shown here is derived from an EMBL/GenBank/DDBJ whole genome shotgun (WGS) entry which is preliminary data.</text>
</comment>
<evidence type="ECO:0000256" key="5">
    <source>
        <dbReference type="ARBA" id="ARBA00048434"/>
    </source>
</evidence>
<keyword evidence="3 7" id="KW-0808">Transferase</keyword>
<dbReference type="PANTHER" id="PTHR13563:SF13">
    <property type="entry name" value="TRNA METHYLTRANSFERASE 10 HOMOLOG A"/>
    <property type="match status" value="1"/>
</dbReference>
<dbReference type="PROSITE" id="PS51675">
    <property type="entry name" value="SAM_MT_TRM10"/>
    <property type="match status" value="1"/>
</dbReference>
<accession>A0A6A4V8R1</accession>
<evidence type="ECO:0000256" key="2">
    <source>
        <dbReference type="ARBA" id="ARBA00022603"/>
    </source>
</evidence>
<organism evidence="7 8">
    <name type="scientific">Amphibalanus amphitrite</name>
    <name type="common">Striped barnacle</name>
    <name type="synonym">Balanus amphitrite</name>
    <dbReference type="NCBI Taxonomy" id="1232801"/>
    <lineage>
        <taxon>Eukaryota</taxon>
        <taxon>Metazoa</taxon>
        <taxon>Ecdysozoa</taxon>
        <taxon>Arthropoda</taxon>
        <taxon>Crustacea</taxon>
        <taxon>Multicrustacea</taxon>
        <taxon>Cirripedia</taxon>
        <taxon>Thoracica</taxon>
        <taxon>Thoracicalcarea</taxon>
        <taxon>Balanomorpha</taxon>
        <taxon>Balanoidea</taxon>
        <taxon>Balanidae</taxon>
        <taxon>Amphibalaninae</taxon>
        <taxon>Amphibalanus</taxon>
    </lineage>
</organism>
<dbReference type="OrthoDB" id="278300at2759"/>
<dbReference type="EMBL" id="VIIS01002216">
    <property type="protein sequence ID" value="KAF0287038.1"/>
    <property type="molecule type" value="Genomic_DNA"/>
</dbReference>
<dbReference type="PANTHER" id="PTHR13563">
    <property type="entry name" value="TRNA (GUANINE-9-) METHYLTRANSFERASE"/>
    <property type="match status" value="1"/>
</dbReference>
<evidence type="ECO:0000256" key="1">
    <source>
        <dbReference type="ARBA" id="ARBA00012797"/>
    </source>
</evidence>
<dbReference type="CDD" id="cd18101">
    <property type="entry name" value="Trm10euk_A"/>
    <property type="match status" value="1"/>
</dbReference>
<comment type="catalytic activity">
    <reaction evidence="5">
        <text>guanosine(9) in tRNA + S-adenosyl-L-methionine = N(1)-methylguanosine(9) in tRNA + S-adenosyl-L-homocysteine + H(+)</text>
        <dbReference type="Rhea" id="RHEA:43156"/>
        <dbReference type="Rhea" id="RHEA-COMP:10367"/>
        <dbReference type="Rhea" id="RHEA-COMP:10368"/>
        <dbReference type="ChEBI" id="CHEBI:15378"/>
        <dbReference type="ChEBI" id="CHEBI:57856"/>
        <dbReference type="ChEBI" id="CHEBI:59789"/>
        <dbReference type="ChEBI" id="CHEBI:73542"/>
        <dbReference type="ChEBI" id="CHEBI:74269"/>
        <dbReference type="EC" id="2.1.1.221"/>
    </reaction>
</comment>
<sequence length="259" mass="28960">MTERDLGKCLKQVQRCYAANRRAARPVQFLLTSMEGESRRLMDANDGWQNWDVRIERDHLLDVLPHEKVTYLTSDSEHQLDKLEPGRAYVIGGLVDHNHHKGECLRRAREAGIAHARLPIDDFVEMKTRKVLTIDHVFSILLLVAGGSGWRQALQQVLPARKGAIIKGETSDGDCSTETTESVGDGGPAHASTAMFKFMHKKHPVPAERLRHQKELFRYAKTAQHGFPSKPSALAYDPTLSLMAIGTKSGAINVYPFLT</sequence>
<evidence type="ECO:0000313" key="8">
    <source>
        <dbReference type="Proteomes" id="UP000440578"/>
    </source>
</evidence>
<feature type="domain" description="SAM-dependent MTase TRM10-type" evidence="6">
    <location>
        <begin position="1"/>
        <end position="165"/>
    </location>
</feature>
<dbReference type="GO" id="GO:0005654">
    <property type="term" value="C:nucleoplasm"/>
    <property type="evidence" value="ECO:0007669"/>
    <property type="project" value="TreeGrafter"/>
</dbReference>
<dbReference type="Gene3D" id="3.40.1280.30">
    <property type="match status" value="1"/>
</dbReference>
<evidence type="ECO:0000259" key="6">
    <source>
        <dbReference type="PROSITE" id="PS51675"/>
    </source>
</evidence>
<dbReference type="GO" id="GO:0052905">
    <property type="term" value="F:tRNA (guanosine(9)-N1)-methyltransferase activity"/>
    <property type="evidence" value="ECO:0007669"/>
    <property type="project" value="UniProtKB-EC"/>
</dbReference>
<keyword evidence="8" id="KW-1185">Reference proteome</keyword>
<gene>
    <name evidence="7" type="primary">trmt10a</name>
    <name evidence="7" type="ORF">FJT64_014517</name>
</gene>
<evidence type="ECO:0000313" key="7">
    <source>
        <dbReference type="EMBL" id="KAF0287038.1"/>
    </source>
</evidence>
<keyword evidence="2 7" id="KW-0489">Methyltransferase</keyword>
<dbReference type="EC" id="2.1.1.221" evidence="1"/>
<dbReference type="Proteomes" id="UP000440578">
    <property type="component" value="Unassembled WGS sequence"/>
</dbReference>
<evidence type="ECO:0000256" key="3">
    <source>
        <dbReference type="ARBA" id="ARBA00022679"/>
    </source>
</evidence>
<dbReference type="InterPro" id="IPR038459">
    <property type="entry name" value="MT_TRM10-typ_sf"/>
</dbReference>
<dbReference type="AlphaFoldDB" id="A0A6A4V8R1"/>
<name>A0A6A4V8R1_AMPAM</name>
<dbReference type="InterPro" id="IPR028564">
    <property type="entry name" value="MT_TRM10-typ"/>
</dbReference>
<dbReference type="GO" id="GO:0002939">
    <property type="term" value="P:tRNA N1-guanine methylation"/>
    <property type="evidence" value="ECO:0007669"/>
    <property type="project" value="TreeGrafter"/>
</dbReference>
<evidence type="ECO:0000256" key="4">
    <source>
        <dbReference type="ARBA" id="ARBA00022691"/>
    </source>
</evidence>
<reference evidence="7 8" key="1">
    <citation type="submission" date="2019-07" db="EMBL/GenBank/DDBJ databases">
        <title>Draft genome assembly of a fouling barnacle, Amphibalanus amphitrite (Darwin, 1854): The first reference genome for Thecostraca.</title>
        <authorList>
            <person name="Kim W."/>
        </authorList>
    </citation>
    <scope>NUCLEOTIDE SEQUENCE [LARGE SCALE GENOMIC DNA]</scope>
    <source>
        <strain evidence="7">SNU_AA5</strain>
        <tissue evidence="7">Soma without cirri and trophi</tissue>
    </source>
</reference>
<keyword evidence="4" id="KW-0949">S-adenosyl-L-methionine</keyword>
<dbReference type="GO" id="GO:0000049">
    <property type="term" value="F:tRNA binding"/>
    <property type="evidence" value="ECO:0007669"/>
    <property type="project" value="TreeGrafter"/>
</dbReference>
<dbReference type="InterPro" id="IPR007356">
    <property type="entry name" value="tRNA_m1G_MeTrfase_euk"/>
</dbReference>